<protein>
    <submittedName>
        <fullName evidence="2">Uncharacterized protein</fullName>
    </submittedName>
</protein>
<evidence type="ECO:0000256" key="1">
    <source>
        <dbReference type="SAM" id="Phobius"/>
    </source>
</evidence>
<dbReference type="EMBL" id="OOIP01000017">
    <property type="protein sequence ID" value="SPO40031.1"/>
    <property type="molecule type" value="Genomic_DNA"/>
</dbReference>
<dbReference type="Proteomes" id="UP000323386">
    <property type="component" value="Unassembled WGS sequence"/>
</dbReference>
<accession>A0A5C3F9G8</accession>
<keyword evidence="1" id="KW-0812">Transmembrane</keyword>
<evidence type="ECO:0000313" key="3">
    <source>
        <dbReference type="Proteomes" id="UP000323386"/>
    </source>
</evidence>
<dbReference type="AlphaFoldDB" id="A0A5C3F9G8"/>
<gene>
    <name evidence="2" type="ORF">PSFLO_05513</name>
</gene>
<proteinExistence type="predicted"/>
<reference evidence="2 3" key="1">
    <citation type="submission" date="2018-03" db="EMBL/GenBank/DDBJ databases">
        <authorList>
            <person name="Guldener U."/>
        </authorList>
    </citation>
    <scope>NUCLEOTIDE SEQUENCE [LARGE SCALE GENOMIC DNA]</scope>
    <source>
        <strain evidence="2 3">DAOM196992</strain>
    </source>
</reference>
<sequence length="82" mass="8888">MAGGWLAWADGWLAAGWQLLAEPGGWRLNGWLAWVAAVGWQVALVVVLSGTPKDNMESTVGVELLFLDLERLQGQVEGRPTD</sequence>
<keyword evidence="1" id="KW-1133">Transmembrane helix</keyword>
<organism evidence="2 3">
    <name type="scientific">Pseudozyma flocculosa</name>
    <dbReference type="NCBI Taxonomy" id="84751"/>
    <lineage>
        <taxon>Eukaryota</taxon>
        <taxon>Fungi</taxon>
        <taxon>Dikarya</taxon>
        <taxon>Basidiomycota</taxon>
        <taxon>Ustilaginomycotina</taxon>
        <taxon>Ustilaginomycetes</taxon>
        <taxon>Ustilaginales</taxon>
        <taxon>Ustilaginaceae</taxon>
        <taxon>Pseudozyma</taxon>
    </lineage>
</organism>
<keyword evidence="1" id="KW-0472">Membrane</keyword>
<feature type="transmembrane region" description="Helical" evidence="1">
    <location>
        <begin position="31"/>
        <end position="48"/>
    </location>
</feature>
<name>A0A5C3F9G8_9BASI</name>
<keyword evidence="3" id="KW-1185">Reference proteome</keyword>
<evidence type="ECO:0000313" key="2">
    <source>
        <dbReference type="EMBL" id="SPO40031.1"/>
    </source>
</evidence>